<evidence type="ECO:0000313" key="1">
    <source>
        <dbReference type="EMBL" id="SVB54848.1"/>
    </source>
</evidence>
<dbReference type="EMBL" id="UINC01046608">
    <property type="protein sequence ID" value="SVB54848.1"/>
    <property type="molecule type" value="Genomic_DNA"/>
</dbReference>
<organism evidence="1">
    <name type="scientific">marine metagenome</name>
    <dbReference type="NCBI Taxonomy" id="408172"/>
    <lineage>
        <taxon>unclassified sequences</taxon>
        <taxon>metagenomes</taxon>
        <taxon>ecological metagenomes</taxon>
    </lineage>
</organism>
<accession>A0A382EVZ7</accession>
<sequence>MHKYTRNKNESGPFFCLDRVSSWREDGVKNDNWSSYQDPSFLSERIHYFFI</sequence>
<proteinExistence type="predicted"/>
<gene>
    <name evidence="1" type="ORF">METZ01_LOCUS207702</name>
</gene>
<reference evidence="1" key="1">
    <citation type="submission" date="2018-05" db="EMBL/GenBank/DDBJ databases">
        <authorList>
            <person name="Lanie J.A."/>
            <person name="Ng W.-L."/>
            <person name="Kazmierczak K.M."/>
            <person name="Andrzejewski T.M."/>
            <person name="Davidsen T.M."/>
            <person name="Wayne K.J."/>
            <person name="Tettelin H."/>
            <person name="Glass J.I."/>
            <person name="Rusch D."/>
            <person name="Podicherti R."/>
            <person name="Tsui H.-C.T."/>
            <person name="Winkler M.E."/>
        </authorList>
    </citation>
    <scope>NUCLEOTIDE SEQUENCE</scope>
</reference>
<protein>
    <submittedName>
        <fullName evidence="1">Uncharacterized protein</fullName>
    </submittedName>
</protein>
<name>A0A382EVZ7_9ZZZZ</name>
<dbReference type="AlphaFoldDB" id="A0A382EVZ7"/>